<name>A0A963YWV2_9PROT</name>
<feature type="region of interest" description="Disordered" evidence="1">
    <location>
        <begin position="103"/>
        <end position="125"/>
    </location>
</feature>
<dbReference type="AlphaFoldDB" id="A0A963YWV2"/>
<feature type="region of interest" description="Disordered" evidence="1">
    <location>
        <begin position="196"/>
        <end position="256"/>
    </location>
</feature>
<feature type="compositionally biased region" description="Pro residues" evidence="1">
    <location>
        <begin position="246"/>
        <end position="256"/>
    </location>
</feature>
<keyword evidence="3" id="KW-1185">Reference proteome</keyword>
<evidence type="ECO:0000313" key="3">
    <source>
        <dbReference type="Proteomes" id="UP000721844"/>
    </source>
</evidence>
<comment type="caution">
    <text evidence="2">The sequence shown here is derived from an EMBL/GenBank/DDBJ whole genome shotgun (WGS) entry which is preliminary data.</text>
</comment>
<gene>
    <name evidence="2" type="ORF">ACELLULO517_00415</name>
</gene>
<feature type="compositionally biased region" description="Pro residues" evidence="1">
    <location>
        <begin position="216"/>
        <end position="231"/>
    </location>
</feature>
<dbReference type="Proteomes" id="UP000721844">
    <property type="component" value="Unassembled WGS sequence"/>
</dbReference>
<organism evidence="2 3">
    <name type="scientific">Acidisoma cellulosilyticum</name>
    <dbReference type="NCBI Taxonomy" id="2802395"/>
    <lineage>
        <taxon>Bacteria</taxon>
        <taxon>Pseudomonadati</taxon>
        <taxon>Pseudomonadota</taxon>
        <taxon>Alphaproteobacteria</taxon>
        <taxon>Acetobacterales</taxon>
        <taxon>Acidocellaceae</taxon>
        <taxon>Acidisoma</taxon>
    </lineage>
</organism>
<dbReference type="RefSeq" id="WP_227304552.1">
    <property type="nucleotide sequence ID" value="NZ_JAESVA010000001.1"/>
</dbReference>
<protein>
    <submittedName>
        <fullName evidence="2">Uncharacterized protein</fullName>
    </submittedName>
</protein>
<dbReference type="EMBL" id="JAESVA010000001">
    <property type="protein sequence ID" value="MCB8878677.1"/>
    <property type="molecule type" value="Genomic_DNA"/>
</dbReference>
<accession>A0A963YWV2</accession>
<evidence type="ECO:0000256" key="1">
    <source>
        <dbReference type="SAM" id="MobiDB-lite"/>
    </source>
</evidence>
<evidence type="ECO:0000313" key="2">
    <source>
        <dbReference type="EMBL" id="MCB8878677.1"/>
    </source>
</evidence>
<proteinExistence type="predicted"/>
<reference evidence="2 3" key="1">
    <citation type="journal article" date="2021" name="Microorganisms">
        <title>Acidisoma silvae sp. nov. and Acidisomacellulosilytica sp. nov., Two Acidophilic Bacteria Isolated from Decaying Wood, Hydrolyzing Cellulose and Producing Poly-3-hydroxybutyrate.</title>
        <authorList>
            <person name="Mieszkin S."/>
            <person name="Pouder E."/>
            <person name="Uroz S."/>
            <person name="Simon-Colin C."/>
            <person name="Alain K."/>
        </authorList>
    </citation>
    <scope>NUCLEOTIDE SEQUENCE [LARGE SCALE GENOMIC DNA]</scope>
    <source>
        <strain evidence="2 3">HW T5.17</strain>
    </source>
</reference>
<feature type="compositionally biased region" description="Basic and acidic residues" evidence="1">
    <location>
        <begin position="197"/>
        <end position="208"/>
    </location>
</feature>
<sequence>MTETGLPPFASSFTHLRVPFCFVPQGAPFPADWTAGHPGWVKFPATLRMRPGVSIPPELLPPAEDWPSLAEVIAEDHPRPGRPDEVEPHPSDARLVAPRITARSKSPTRLSARHAPTPTPYAGPQASTAGFAGTAAAGATGRAALIRSAQATLDVFARQAAARAAALAAEGLTELAPPVVAGAILLRPDSAGAGEEQALRRALADRHAQSGRSFDMPPPSPPLPGFVPPSLPKRKAGEGGFTPSLPAKPNPGFTPAPPPVLVRPGRSAVANKPVILDSRTDEPSYSGETELSRILVPGGKRVGWVEGSNKNVRTVTPQQFEELKATLIQNAKPSSYKGYNGRVYVLPNGDLFGLRKSNRYGETIDVLRSVTTLVKNALKVHKNEP</sequence>